<dbReference type="SUPFAM" id="SSF50370">
    <property type="entry name" value="Ricin B-like lectins"/>
    <property type="match status" value="1"/>
</dbReference>
<dbReference type="Proteomes" id="UP001652431">
    <property type="component" value="Unassembled WGS sequence"/>
</dbReference>
<dbReference type="PANTHER" id="PTHR38792">
    <property type="entry name" value="BNR/ASP-BOX REPEAT DOMAIN PROTEIN (AFU_ORTHOLOGUE AFUA_7G06430)-RELATED"/>
    <property type="match status" value="1"/>
</dbReference>
<dbReference type="InterPro" id="IPR001119">
    <property type="entry name" value="SLH_dom"/>
</dbReference>
<dbReference type="InterPro" id="IPR035992">
    <property type="entry name" value="Ricin_B-like_lectins"/>
</dbReference>
<name>A0ABT2RM28_9FIRM</name>
<dbReference type="InterPro" id="IPR036278">
    <property type="entry name" value="Sialidase_sf"/>
</dbReference>
<gene>
    <name evidence="5" type="ORF">OCV99_07675</name>
</gene>
<dbReference type="PROSITE" id="PS51272">
    <property type="entry name" value="SLH"/>
    <property type="match status" value="3"/>
</dbReference>
<protein>
    <submittedName>
        <fullName evidence="5">S-layer homology domain-containing protein</fullName>
    </submittedName>
</protein>
<dbReference type="RefSeq" id="WP_262575173.1">
    <property type="nucleotide sequence ID" value="NZ_JAOQJU010000006.1"/>
</dbReference>
<dbReference type="EMBL" id="JAOQJU010000006">
    <property type="protein sequence ID" value="MCU6686428.1"/>
    <property type="molecule type" value="Genomic_DNA"/>
</dbReference>
<feature type="chain" id="PRO_5047372082" evidence="3">
    <location>
        <begin position="34"/>
        <end position="879"/>
    </location>
</feature>
<dbReference type="Gene3D" id="2.120.10.10">
    <property type="match status" value="1"/>
</dbReference>
<dbReference type="Pfam" id="PF14200">
    <property type="entry name" value="RicinB_lectin_2"/>
    <property type="match status" value="1"/>
</dbReference>
<sequence>MMKKRKQRLAPLFLAGVLAVGSLLIGGSLEAKAAGADHLVSTADEGQYLAVSGGSTAEDTELITWTGPEENQKWNFQETSDGSGEYYLVNANSNKVISAQDMREGTRLVQRSTTSGDDRQIWSFIRVKENVYRIKNKATRLYLTADVSASDSRILQKNRMDSALQQWKMRAGTEIHAVADTTDYAVKIWITDGVTVTSSQGAAVEGGGSVTFTLAPRDGYRVEDMKLFVNGREQVLADGDNGEKICTVSDITEDLTAKAEADVTCLDGYVTIPENDYPGRNQCLSPRVVEGLDGTLYCTFENGIPSEIVEGEYSFPIYESKDKGETWKRVGEVVNDDTVHPDSYYKITRYGAAGAPAEAVEVTADTEGAVLHPWSLQCCPQLFVLPEDQGDLKAGTLVCAGVAVPLEDGAEKIADAGYGGLWDSSLDFYYSTDGGRSWEYLSTIAEGGENGRNIMGYDPVWEPFFVYHEGNLICYYSDETDPAHNQKLVYKITTDGGKTWGDAADVVSMSDSNARPGMPIVTQLENGKWMLVYETVNMTNPIKTGIKIADDPYNWNPTDAGTMLPGINGTYGGSPYVYTLQDGRVVVGTGSLSEVFVNTENDGTGEWVAKETGAPAGYNRCFLQLSTGEFFISGTEGGGFATQNNKIFVKRVWEEELPGSSKPGEPDEPDEPEKPDEPDEPDEPHEPDEPERKDVRDVFLDVNDGDWYVDYVQYVYDKGIMTGMNPTQFAPAESLCRAQFAVILYRMEGCPETEYAKKYPDVADGEFYTDAVMWASENKIVTGFTDTGLFKPADPISREQMAAMMYRYARYKEAEDIEVKGDLTRFPDRQSISDYAKEAVEWSVGTGMISGMGTDGMLAPQGTANRAECAAVIQRYMER</sequence>
<evidence type="ECO:0000259" key="4">
    <source>
        <dbReference type="PROSITE" id="PS51272"/>
    </source>
</evidence>
<evidence type="ECO:0000256" key="3">
    <source>
        <dbReference type="SAM" id="SignalP"/>
    </source>
</evidence>
<dbReference type="CDD" id="cd00161">
    <property type="entry name" value="beta-trefoil_Ricin-like"/>
    <property type="match status" value="1"/>
</dbReference>
<accession>A0ABT2RM28</accession>
<dbReference type="InterPro" id="IPR000772">
    <property type="entry name" value="Ricin_B_lectin"/>
</dbReference>
<evidence type="ECO:0000313" key="6">
    <source>
        <dbReference type="Proteomes" id="UP001652431"/>
    </source>
</evidence>
<evidence type="ECO:0000313" key="5">
    <source>
        <dbReference type="EMBL" id="MCU6686428.1"/>
    </source>
</evidence>
<organism evidence="5 6">
    <name type="scientific">Dorea acetigenes</name>
    <dbReference type="NCBI Taxonomy" id="2981787"/>
    <lineage>
        <taxon>Bacteria</taxon>
        <taxon>Bacillati</taxon>
        <taxon>Bacillota</taxon>
        <taxon>Clostridia</taxon>
        <taxon>Lachnospirales</taxon>
        <taxon>Lachnospiraceae</taxon>
        <taxon>Dorea</taxon>
    </lineage>
</organism>
<dbReference type="Gene3D" id="2.80.10.50">
    <property type="match status" value="1"/>
</dbReference>
<feature type="domain" description="SLH" evidence="4">
    <location>
        <begin position="695"/>
        <end position="754"/>
    </location>
</feature>
<comment type="caution">
    <text evidence="5">The sequence shown here is derived from an EMBL/GenBank/DDBJ whole genome shotgun (WGS) entry which is preliminary data.</text>
</comment>
<evidence type="ECO:0000256" key="2">
    <source>
        <dbReference type="SAM" id="MobiDB-lite"/>
    </source>
</evidence>
<proteinExistence type="predicted"/>
<feature type="compositionally biased region" description="Acidic residues" evidence="2">
    <location>
        <begin position="666"/>
        <end position="689"/>
    </location>
</feature>
<evidence type="ECO:0000256" key="1">
    <source>
        <dbReference type="ARBA" id="ARBA00022737"/>
    </source>
</evidence>
<dbReference type="PANTHER" id="PTHR38792:SF3">
    <property type="entry name" value="BNR_ASP-BOX REPEAT DOMAIN PROTEIN (AFU_ORTHOLOGUE AFUA_7G06430)-RELATED"/>
    <property type="match status" value="1"/>
</dbReference>
<keyword evidence="3" id="KW-0732">Signal</keyword>
<reference evidence="5 6" key="1">
    <citation type="journal article" date="2021" name="ISME Commun">
        <title>Automated analysis of genomic sequences facilitates high-throughput and comprehensive description of bacteria.</title>
        <authorList>
            <person name="Hitch T.C.A."/>
        </authorList>
    </citation>
    <scope>NUCLEOTIDE SEQUENCE [LARGE SCALE GENOMIC DNA]</scope>
    <source>
        <strain evidence="5 6">Sanger_03</strain>
    </source>
</reference>
<dbReference type="Pfam" id="PF00395">
    <property type="entry name" value="SLH"/>
    <property type="match status" value="3"/>
</dbReference>
<dbReference type="PROSITE" id="PS50231">
    <property type="entry name" value="RICIN_B_LECTIN"/>
    <property type="match status" value="1"/>
</dbReference>
<dbReference type="SUPFAM" id="SSF50939">
    <property type="entry name" value="Sialidases"/>
    <property type="match status" value="1"/>
</dbReference>
<feature type="domain" description="SLH" evidence="4">
    <location>
        <begin position="755"/>
        <end position="819"/>
    </location>
</feature>
<feature type="domain" description="SLH" evidence="4">
    <location>
        <begin position="823"/>
        <end position="879"/>
    </location>
</feature>
<feature type="region of interest" description="Disordered" evidence="2">
    <location>
        <begin position="656"/>
        <end position="695"/>
    </location>
</feature>
<keyword evidence="6" id="KW-1185">Reference proteome</keyword>
<feature type="signal peptide" evidence="3">
    <location>
        <begin position="1"/>
        <end position="33"/>
    </location>
</feature>
<keyword evidence="1" id="KW-0677">Repeat</keyword>
<dbReference type="CDD" id="cd15482">
    <property type="entry name" value="Sialidase_non-viral"/>
    <property type="match status" value="1"/>
</dbReference>